<name>A0ABT7SWD0_9ALTE</name>
<feature type="transmembrane region" description="Helical" evidence="3">
    <location>
        <begin position="263"/>
        <end position="285"/>
    </location>
</feature>
<keyword evidence="4" id="KW-0732">Signal</keyword>
<feature type="compositionally biased region" description="Acidic residues" evidence="2">
    <location>
        <begin position="860"/>
        <end position="873"/>
    </location>
</feature>
<protein>
    <submittedName>
        <fullName evidence="5">FimV/HubP family polar landmark protein</fullName>
    </submittedName>
</protein>
<feature type="compositionally biased region" description="Acidic residues" evidence="2">
    <location>
        <begin position="494"/>
        <end position="512"/>
    </location>
</feature>
<evidence type="ECO:0000256" key="3">
    <source>
        <dbReference type="SAM" id="Phobius"/>
    </source>
</evidence>
<dbReference type="InterPro" id="IPR020012">
    <property type="entry name" value="LysM_FimV"/>
</dbReference>
<evidence type="ECO:0000256" key="2">
    <source>
        <dbReference type="SAM" id="MobiDB-lite"/>
    </source>
</evidence>
<feature type="compositionally biased region" description="Acidic residues" evidence="2">
    <location>
        <begin position="635"/>
        <end position="729"/>
    </location>
</feature>
<feature type="signal peptide" evidence="4">
    <location>
        <begin position="1"/>
        <end position="18"/>
    </location>
</feature>
<keyword evidence="3" id="KW-1133">Transmembrane helix</keyword>
<dbReference type="InterPro" id="IPR020011">
    <property type="entry name" value="FimV_C"/>
</dbReference>
<feature type="compositionally biased region" description="Acidic residues" evidence="2">
    <location>
        <begin position="606"/>
        <end position="627"/>
    </location>
</feature>
<dbReference type="EMBL" id="JAUCBP010000007">
    <property type="protein sequence ID" value="MDM7860329.1"/>
    <property type="molecule type" value="Genomic_DNA"/>
</dbReference>
<feature type="region of interest" description="Disordered" evidence="2">
    <location>
        <begin position="294"/>
        <end position="315"/>
    </location>
</feature>
<feature type="region of interest" description="Disordered" evidence="2">
    <location>
        <begin position="568"/>
        <end position="785"/>
    </location>
</feature>
<feature type="chain" id="PRO_5046037559" evidence="4">
    <location>
        <begin position="19"/>
        <end position="1116"/>
    </location>
</feature>
<evidence type="ECO:0000313" key="5">
    <source>
        <dbReference type="EMBL" id="MDM7860329.1"/>
    </source>
</evidence>
<keyword evidence="1" id="KW-0175">Coiled coil</keyword>
<feature type="compositionally biased region" description="Acidic residues" evidence="2">
    <location>
        <begin position="880"/>
        <end position="934"/>
    </location>
</feature>
<keyword evidence="3" id="KW-0472">Membrane</keyword>
<proteinExistence type="predicted"/>
<reference evidence="5 6" key="1">
    <citation type="submission" date="2023-06" db="EMBL/GenBank/DDBJ databases">
        <title>Alteromonas sp. ASW11-36 isolated from intertidal sand.</title>
        <authorList>
            <person name="Li Y."/>
        </authorList>
    </citation>
    <scope>NUCLEOTIDE SEQUENCE [LARGE SCALE GENOMIC DNA]</scope>
    <source>
        <strain evidence="5 6">ASW11-36</strain>
    </source>
</reference>
<keyword evidence="3" id="KW-0812">Transmembrane</keyword>
<accession>A0ABT7SWD0</accession>
<dbReference type="NCBIfam" id="TIGR03504">
    <property type="entry name" value="FimV_Cterm"/>
    <property type="match status" value="1"/>
</dbReference>
<sequence length="1116" mass="122470">MRLSRWLMMSVTFAIVFAVVSETSAQSTSIQIKGPRDAQGQYSGAVYGPIDASDTLWRIASRYRQNSDLTVYQVMVAIYELNPDAFEQQNLNLLVDGATLRLPSERYIARIDAEQARLKAESDEQALASLSPTAEQEAETNIKPPGELVKKADLDETTSQIEERLTQLDQQQLEQFDILRQQFAASIDNVQALIDENRKVIERLDGVNQDIEDLRGQVQEQVQPQLDTQLQLQRELIEEFERFKRDQREKEQASLLQQLTGPMGIIIGSTLLTLLFLASLVWFFVKRSRPADASAVDATQSITPPPAAASQPAMDDLSDSLVDDLATPDVEEDLFNDDELLDDVLSEELEESLDDAVENELESYADLSDEMLVPELDGDDSLFEDDEELLKELDDIDGIDLSADDDIDLSDALEDDVDEALAAEMEDVDIEDDSLDELFEEEELSDVDSELAAELSEGDELEAALDQDLDAELAESEFSEEVLASEAEQVLSAIEDEEDDEKPEISIDELLEQPEQKSDIPAGIDVDVETGVSNQMLEQLEDEVAAQNEALDKVTDEILGELEQLEMMQGMMGDTDFDDDEDDSESAQAEDGVPQTQHDIQTLDEFANDLDIDDLSELEDPLSEDLIAELQAETEAQESTDASEELANELLAELEADVVDETEEGAIQEEDVDADSDASDALADELLAELEAEVEESDENTDTSDSDAGDALADELLAELEADSDDSDSSIESAEVTNESDANDNLADELLAELEADIDTTDEALGESIAEDDELASEGEDVDDTVTDELLAELEVADAEDTEKVAAEESQAIDESVTDELLAEFDASDDDEFEGEESPDTETFESADEAEELELKEPDLVDDEAALEPDIDVEEKAEADAGEFAMEESFELDDIPSIGDSDDTDFDDSLLDQEFDEFSLDEGLEDDANEESQDSPDAKAASDEPDDLKDLPGLGDWLNESGDNEDSLVLEEIEGSDFDELLDSIDAEVEGKSELKLDNPDLDLEALFTEEAPQSEEQDFVDVDTLLAESQADDGSAVDDSNLNLDVALAEFTGVSDDDVVVDVDDGGAQAANLDLARAYIEMDDNTAAIELLEEVATEGTEEQQQEAKALLNTLK</sequence>
<evidence type="ECO:0000313" key="6">
    <source>
        <dbReference type="Proteomes" id="UP001234343"/>
    </source>
</evidence>
<feature type="compositionally biased region" description="Acidic residues" evidence="2">
    <location>
        <begin position="816"/>
        <end position="852"/>
    </location>
</feature>
<dbReference type="Proteomes" id="UP001234343">
    <property type="component" value="Unassembled WGS sequence"/>
</dbReference>
<evidence type="ECO:0000256" key="4">
    <source>
        <dbReference type="SAM" id="SignalP"/>
    </source>
</evidence>
<feature type="compositionally biased region" description="Acidic residues" evidence="2">
    <location>
        <begin position="575"/>
        <end position="585"/>
    </location>
</feature>
<dbReference type="RefSeq" id="WP_289364634.1">
    <property type="nucleotide sequence ID" value="NZ_JAUCBP010000007.1"/>
</dbReference>
<organism evidence="5 6">
    <name type="scientific">Alteromonas arenosi</name>
    <dbReference type="NCBI Taxonomy" id="3055817"/>
    <lineage>
        <taxon>Bacteria</taxon>
        <taxon>Pseudomonadati</taxon>
        <taxon>Pseudomonadota</taxon>
        <taxon>Gammaproteobacteria</taxon>
        <taxon>Alteromonadales</taxon>
        <taxon>Alteromonadaceae</taxon>
        <taxon>Alteromonas/Salinimonas group</taxon>
        <taxon>Alteromonas</taxon>
    </lineage>
</organism>
<feature type="region of interest" description="Disordered" evidence="2">
    <location>
        <begin position="123"/>
        <end position="150"/>
    </location>
</feature>
<evidence type="ECO:0000256" key="1">
    <source>
        <dbReference type="SAM" id="Coils"/>
    </source>
</evidence>
<feature type="region of interest" description="Disordered" evidence="2">
    <location>
        <begin position="491"/>
        <end position="521"/>
    </location>
</feature>
<feature type="compositionally biased region" description="Acidic residues" evidence="2">
    <location>
        <begin position="746"/>
        <end position="785"/>
    </location>
</feature>
<feature type="coiled-coil region" evidence="1">
    <location>
        <begin position="151"/>
        <end position="217"/>
    </location>
</feature>
<dbReference type="NCBIfam" id="TIGR03505">
    <property type="entry name" value="FimV_core"/>
    <property type="match status" value="1"/>
</dbReference>
<comment type="caution">
    <text evidence="5">The sequence shown here is derived from an EMBL/GenBank/DDBJ whole genome shotgun (WGS) entry which is preliminary data.</text>
</comment>
<feature type="region of interest" description="Disordered" evidence="2">
    <location>
        <begin position="797"/>
        <end position="968"/>
    </location>
</feature>
<gene>
    <name evidence="5" type="ORF">QTP81_06950</name>
</gene>
<keyword evidence="6" id="KW-1185">Reference proteome</keyword>